<evidence type="ECO:0000256" key="8">
    <source>
        <dbReference type="SAM" id="SignalP"/>
    </source>
</evidence>
<proteinExistence type="predicted"/>
<evidence type="ECO:0000259" key="9">
    <source>
        <dbReference type="Pfam" id="PF01435"/>
    </source>
</evidence>
<feature type="transmembrane region" description="Helical" evidence="7">
    <location>
        <begin position="115"/>
        <end position="138"/>
    </location>
</feature>
<keyword evidence="6" id="KW-0482">Metalloprotease</keyword>
<comment type="cofactor">
    <cofactor evidence="1">
        <name>Zn(2+)</name>
        <dbReference type="ChEBI" id="CHEBI:29105"/>
    </cofactor>
</comment>
<dbReference type="Gene3D" id="3.30.2010.10">
    <property type="entry name" value="Metalloproteases ('zincins'), catalytic domain"/>
    <property type="match status" value="1"/>
</dbReference>
<keyword evidence="7" id="KW-0812">Transmembrane</keyword>
<keyword evidence="12" id="KW-1185">Reference proteome</keyword>
<gene>
    <name evidence="11" type="ORF">ACFPPA_05325</name>
</gene>
<keyword evidence="5" id="KW-0862">Zinc</keyword>
<feature type="transmembrane region" description="Helical" evidence="7">
    <location>
        <begin position="191"/>
        <end position="214"/>
    </location>
</feature>
<feature type="signal peptide" evidence="8">
    <location>
        <begin position="1"/>
        <end position="22"/>
    </location>
</feature>
<keyword evidence="7" id="KW-0472">Membrane</keyword>
<evidence type="ECO:0000313" key="12">
    <source>
        <dbReference type="Proteomes" id="UP001596114"/>
    </source>
</evidence>
<dbReference type="InterPro" id="IPR027057">
    <property type="entry name" value="CAXX_Prtase_1"/>
</dbReference>
<name>A0ABW0QQX5_9GAMM</name>
<dbReference type="PANTHER" id="PTHR10120">
    <property type="entry name" value="CAAX PRENYL PROTEASE 1"/>
    <property type="match status" value="1"/>
</dbReference>
<evidence type="ECO:0000256" key="4">
    <source>
        <dbReference type="ARBA" id="ARBA00022801"/>
    </source>
</evidence>
<feature type="transmembrane region" description="Helical" evidence="7">
    <location>
        <begin position="76"/>
        <end position="95"/>
    </location>
</feature>
<evidence type="ECO:0000256" key="5">
    <source>
        <dbReference type="ARBA" id="ARBA00022833"/>
    </source>
</evidence>
<dbReference type="EMBL" id="JBHSNF010000001">
    <property type="protein sequence ID" value="MFC5525159.1"/>
    <property type="molecule type" value="Genomic_DNA"/>
</dbReference>
<feature type="domain" description="CAAX prenyl protease 1 N-terminal" evidence="10">
    <location>
        <begin position="61"/>
        <end position="220"/>
    </location>
</feature>
<dbReference type="CDD" id="cd07343">
    <property type="entry name" value="M48A_Zmpste24p_like"/>
    <property type="match status" value="1"/>
</dbReference>
<evidence type="ECO:0000313" key="11">
    <source>
        <dbReference type="EMBL" id="MFC5525159.1"/>
    </source>
</evidence>
<evidence type="ECO:0000256" key="6">
    <source>
        <dbReference type="ARBA" id="ARBA00023049"/>
    </source>
</evidence>
<sequence length="451" mass="50355">MKKLFGLALCALVTVNIAWAQASPPTSVAPPAPVTRVAQQPASQSTQFDVDKATDAYMAELTPAQRANSDAYFEGGYWLILWDCLWALGVAWLLLGTRLSSRMRDFAERLTRFRWLQTAIYALQYIVLTSLLTLPWNIYENFVREHKYGLSSQNLGQWLGDQAKGLAVGLVLGTVALVIIYAVIRKATRTWWLWGAGVAMVFVIFVATIAPVYIAPLFNTYKSLPDSPLKVQILSMARANGIPATDVYWFDASRQSKRISANVSGMFGTTRISLNDNLLNRSTPSEIKAVLGHEMGHYVLNHVYKGIVFFGIIIVLGFAFVRWGFDWVERRWGARWGLRGVGDVAGLPLIAALFTLFMFFMTPVNNTLTRSMEAEADAFGLNAARQPDGFAQAAVQLSEYRKMHPGALEEFLFFDHPSGWNRIHRAMIWKAEHLDDADVRRGDAIAPPGAR</sequence>
<evidence type="ECO:0000256" key="1">
    <source>
        <dbReference type="ARBA" id="ARBA00001947"/>
    </source>
</evidence>
<dbReference type="InterPro" id="IPR032456">
    <property type="entry name" value="Peptidase_M48_N"/>
</dbReference>
<dbReference type="Pfam" id="PF16491">
    <property type="entry name" value="Peptidase_M48_N"/>
    <property type="match status" value="1"/>
</dbReference>
<dbReference type="Pfam" id="PF01435">
    <property type="entry name" value="Peptidase_M48"/>
    <property type="match status" value="1"/>
</dbReference>
<feature type="transmembrane region" description="Helical" evidence="7">
    <location>
        <begin position="303"/>
        <end position="325"/>
    </location>
</feature>
<keyword evidence="4" id="KW-0378">Hydrolase</keyword>
<feature type="chain" id="PRO_5046360395" evidence="8">
    <location>
        <begin position="23"/>
        <end position="451"/>
    </location>
</feature>
<reference evidence="12" key="1">
    <citation type="journal article" date="2019" name="Int. J. Syst. Evol. Microbiol.">
        <title>The Global Catalogue of Microorganisms (GCM) 10K type strain sequencing project: providing services to taxonomists for standard genome sequencing and annotation.</title>
        <authorList>
            <consortium name="The Broad Institute Genomics Platform"/>
            <consortium name="The Broad Institute Genome Sequencing Center for Infectious Disease"/>
            <person name="Wu L."/>
            <person name="Ma J."/>
        </authorList>
    </citation>
    <scope>NUCLEOTIDE SEQUENCE [LARGE SCALE GENOMIC DNA]</scope>
    <source>
        <strain evidence="12">CGMCC 1.16619</strain>
    </source>
</reference>
<organism evidence="11 12">
    <name type="scientific">Rhodanobacter ginsengisoli</name>
    <dbReference type="NCBI Taxonomy" id="418646"/>
    <lineage>
        <taxon>Bacteria</taxon>
        <taxon>Pseudomonadati</taxon>
        <taxon>Pseudomonadota</taxon>
        <taxon>Gammaproteobacteria</taxon>
        <taxon>Lysobacterales</taxon>
        <taxon>Rhodanobacteraceae</taxon>
        <taxon>Rhodanobacter</taxon>
    </lineage>
</organism>
<dbReference type="Proteomes" id="UP001596114">
    <property type="component" value="Unassembled WGS sequence"/>
</dbReference>
<keyword evidence="8" id="KW-0732">Signal</keyword>
<keyword evidence="2" id="KW-0645">Protease</keyword>
<evidence type="ECO:0000256" key="3">
    <source>
        <dbReference type="ARBA" id="ARBA00022723"/>
    </source>
</evidence>
<keyword evidence="3" id="KW-0479">Metal-binding</keyword>
<dbReference type="InterPro" id="IPR001915">
    <property type="entry name" value="Peptidase_M48"/>
</dbReference>
<feature type="domain" description="Peptidase M48" evidence="9">
    <location>
        <begin position="227"/>
        <end position="426"/>
    </location>
</feature>
<dbReference type="RefSeq" id="WP_377317980.1">
    <property type="nucleotide sequence ID" value="NZ_JBHSNF010000001.1"/>
</dbReference>
<protein>
    <submittedName>
        <fullName evidence="11">M48 family metallopeptidase</fullName>
    </submittedName>
</protein>
<evidence type="ECO:0000256" key="2">
    <source>
        <dbReference type="ARBA" id="ARBA00022670"/>
    </source>
</evidence>
<evidence type="ECO:0000256" key="7">
    <source>
        <dbReference type="SAM" id="Phobius"/>
    </source>
</evidence>
<feature type="transmembrane region" description="Helical" evidence="7">
    <location>
        <begin position="337"/>
        <end position="361"/>
    </location>
</feature>
<evidence type="ECO:0000259" key="10">
    <source>
        <dbReference type="Pfam" id="PF16491"/>
    </source>
</evidence>
<comment type="caution">
    <text evidence="11">The sequence shown here is derived from an EMBL/GenBank/DDBJ whole genome shotgun (WGS) entry which is preliminary data.</text>
</comment>
<feature type="transmembrane region" description="Helical" evidence="7">
    <location>
        <begin position="165"/>
        <end position="184"/>
    </location>
</feature>
<keyword evidence="7" id="KW-1133">Transmembrane helix</keyword>
<accession>A0ABW0QQX5</accession>